<dbReference type="PANTHER" id="PTHR10357">
    <property type="entry name" value="ALPHA-AMYLASE FAMILY MEMBER"/>
    <property type="match status" value="1"/>
</dbReference>
<dbReference type="InParanoid" id="A0A7L9FK02"/>
<dbReference type="Pfam" id="PF00128">
    <property type="entry name" value="Alpha-amylase"/>
    <property type="match status" value="1"/>
</dbReference>
<dbReference type="Proteomes" id="UP000594121">
    <property type="component" value="Chromosome"/>
</dbReference>
<reference evidence="4 5" key="1">
    <citation type="submission" date="2020-10" db="EMBL/GenBank/DDBJ databases">
        <title>Thermofilum lucidum 3507LT sp. nov. a novel member of Thermofilaceae family isolated from Chile hot spring, and proposal of description order Thermofilales.</title>
        <authorList>
            <person name="Zayulina K.S."/>
            <person name="Elcheninov A.G."/>
            <person name="Toshchakov S.V."/>
            <person name="Kublanov I.V."/>
        </authorList>
    </citation>
    <scope>NUCLEOTIDE SEQUENCE [LARGE SCALE GENOMIC DNA]</scope>
    <source>
        <strain evidence="4 5">3507LT</strain>
    </source>
</reference>
<protein>
    <recommendedName>
        <fullName evidence="3">Glycosyl hydrolase family 13 catalytic domain-containing protein</fullName>
    </recommendedName>
</protein>
<evidence type="ECO:0000313" key="5">
    <source>
        <dbReference type="Proteomes" id="UP000594121"/>
    </source>
</evidence>
<dbReference type="SUPFAM" id="SSF81296">
    <property type="entry name" value="E set domains"/>
    <property type="match status" value="1"/>
</dbReference>
<sequence>MYRVIGREKISGSRFGRYLVEFSVKWPPGADYLYLVAPFTSFFPGRFELAREGERGRVFVPLWEGFYPYRYAATCGVSLLDDENPSRVKLRLWPESSSEEEFSLAEVGVGEHLRSVRERRLEPELVVHDERDPVFISKYLGYTVLRLKAPAGVLSRVYAEPAPGRIVEMEKYLGTELVDYFQGILDGDVREYRFILEVGGEKVYYGEEGLGDEKPIRPAKLCGVDEASWYIGCTYYLVFPDSFTRRGVSVAGSRPRARLGGTLRDIAESLDYIASLGVDAIYLTPIYKSVSYHGYDVIDHKEVDESLGGWGDWDRLVSEASKRGLKIVVDIVAHHVSPCSYEFRRAVLDDCPEYRDWFRFYNGQGGAEVELLKKFVSGGCREFPGELRGRRPFYETFLCNWGMPKLNYGNKRVVERLVDVASFWLERGASGLRIDVGHAIPDDALRQLYARVKELKRDAPVILEVSKGVAFYPYGITSDSAMNYDLRELLLAFVVSRSMDAESFVRRLKELYVSVPVFAANSMYNLLGSHDTPRIATLADKCGHECLELLYVILFSLPGSPSIYYGDEVGTRGGHDPDNRLLMVWEEEKWDRSLFCLVRRLAMLRKTLAPLRLGFFDTSPLGPSSISVFREWRGEEVRVVVSVDDSQAIQLGDKYFDVLGNKPVESVELQPYSWRILYRRKKHLDFLLLSPQE</sequence>
<accession>A0A7L9FK02</accession>
<evidence type="ECO:0000259" key="3">
    <source>
        <dbReference type="SMART" id="SM00642"/>
    </source>
</evidence>
<dbReference type="Gene3D" id="2.60.40.10">
    <property type="entry name" value="Immunoglobulins"/>
    <property type="match status" value="2"/>
</dbReference>
<keyword evidence="2" id="KW-0326">Glycosidase</keyword>
<dbReference type="CDD" id="cd02857">
    <property type="entry name" value="E_set_CDase_PDE_N"/>
    <property type="match status" value="1"/>
</dbReference>
<dbReference type="AlphaFoldDB" id="A0A7L9FK02"/>
<gene>
    <name evidence="4" type="ORF">IG193_01265</name>
</gene>
<dbReference type="GO" id="GO:0005975">
    <property type="term" value="P:carbohydrate metabolic process"/>
    <property type="evidence" value="ECO:0007669"/>
    <property type="project" value="InterPro"/>
</dbReference>
<evidence type="ECO:0000256" key="1">
    <source>
        <dbReference type="ARBA" id="ARBA00022801"/>
    </source>
</evidence>
<dbReference type="InterPro" id="IPR059128">
    <property type="entry name" value="SMMA_beta-sandwich_2"/>
</dbReference>
<dbReference type="SMART" id="SM00642">
    <property type="entry name" value="Aamy"/>
    <property type="match status" value="1"/>
</dbReference>
<dbReference type="Gene3D" id="3.20.20.80">
    <property type="entry name" value="Glycosidases"/>
    <property type="match status" value="1"/>
</dbReference>
<dbReference type="Pfam" id="PF22426">
    <property type="entry name" value="SMMA_N"/>
    <property type="match status" value="1"/>
</dbReference>
<evidence type="ECO:0000313" key="4">
    <source>
        <dbReference type="EMBL" id="QOJ79125.1"/>
    </source>
</evidence>
<keyword evidence="1" id="KW-0378">Hydrolase</keyword>
<dbReference type="PANTHER" id="PTHR10357:SF210">
    <property type="entry name" value="MALTODEXTRIN GLUCOSIDASE"/>
    <property type="match status" value="1"/>
</dbReference>
<dbReference type="RefSeq" id="WP_192819097.1">
    <property type="nucleotide sequence ID" value="NZ_CP062310.1"/>
</dbReference>
<feature type="domain" description="Glycosyl hydrolase family 13 catalytic" evidence="3">
    <location>
        <begin position="237"/>
        <end position="605"/>
    </location>
</feature>
<name>A0A7L9FK02_9CREN</name>
<dbReference type="InterPro" id="IPR017853">
    <property type="entry name" value="GH"/>
</dbReference>
<dbReference type="InterPro" id="IPR004185">
    <property type="entry name" value="Glyco_hydro_13_lg-like_dom"/>
</dbReference>
<dbReference type="GeneID" id="59148483"/>
<dbReference type="EMBL" id="CP062310">
    <property type="protein sequence ID" value="QOJ79125.1"/>
    <property type="molecule type" value="Genomic_DNA"/>
</dbReference>
<proteinExistence type="predicted"/>
<dbReference type="InterPro" id="IPR014756">
    <property type="entry name" value="Ig_E-set"/>
</dbReference>
<dbReference type="InterPro" id="IPR013783">
    <property type="entry name" value="Ig-like_fold"/>
</dbReference>
<dbReference type="SUPFAM" id="SSF51445">
    <property type="entry name" value="(Trans)glycosidases"/>
    <property type="match status" value="1"/>
</dbReference>
<evidence type="ECO:0000256" key="2">
    <source>
        <dbReference type="ARBA" id="ARBA00023295"/>
    </source>
</evidence>
<dbReference type="GO" id="GO:0004553">
    <property type="term" value="F:hydrolase activity, hydrolyzing O-glycosyl compounds"/>
    <property type="evidence" value="ECO:0007669"/>
    <property type="project" value="InterPro"/>
</dbReference>
<organism evidence="4 5">
    <name type="scientific">Infirmifilum lucidum</name>
    <dbReference type="NCBI Taxonomy" id="2776706"/>
    <lineage>
        <taxon>Archaea</taxon>
        <taxon>Thermoproteota</taxon>
        <taxon>Thermoprotei</taxon>
        <taxon>Thermofilales</taxon>
        <taxon>Thermofilaceae</taxon>
        <taxon>Infirmifilum</taxon>
    </lineage>
</organism>
<dbReference type="InterPro" id="IPR006047">
    <property type="entry name" value="GH13_cat_dom"/>
</dbReference>
<dbReference type="KEGG" id="thel:IG193_01265"/>
<keyword evidence="5" id="KW-1185">Reference proteome</keyword>